<evidence type="ECO:0000256" key="1">
    <source>
        <dbReference type="SAM" id="MobiDB-lite"/>
    </source>
</evidence>
<dbReference type="AlphaFoldDB" id="A0A397GD72"/>
<proteinExistence type="predicted"/>
<dbReference type="Proteomes" id="UP000266861">
    <property type="component" value="Unassembled WGS sequence"/>
</dbReference>
<dbReference type="Pfam" id="PF07173">
    <property type="entry name" value="GRDP-like"/>
    <property type="match status" value="2"/>
</dbReference>
<evidence type="ECO:0000313" key="3">
    <source>
        <dbReference type="Proteomes" id="UP000266861"/>
    </source>
</evidence>
<comment type="caution">
    <text evidence="2">The sequence shown here is derived from an EMBL/GenBank/DDBJ whole genome shotgun (WGS) entry which is preliminary data.</text>
</comment>
<sequence length="752" mass="86088">MPENSYQKGTLGSTPAKEKEPYAFDNILTGVQDADIDNMKPEMLRAHLMLLTKFKALEQADEQIDVRYLLRAQERYLLWLDLLGSQNFNPGMEFIPPIDVCYIWHSHLLSPIQYYEDMMRIYDPIQKFSDFPLKRLASISLFFVWVKNTEQPWVLDPNDSSDFKMKCPWCKDIIYIPWGKYVKLIQNIEVKEKCPTCKVSLSVETLSCKRFIDDIVEWNKNKAKFIGGTLVDPKDGSCSELFAINNSSLLFSTADSNIKNLTVSKSLSWNHIIKELDNHVNQLKKITDEMKKKIKIIVRRTVFTYIGIPFPFSIDLIGAVLRQREFTEKVVNNEMINRTEVQANAIIRYLKFLFLMKEKQNIILVPTLDIDLCWYTHQIHASPYRQFTKKHIGRIINHDDTLAEGVLSDGFAVTAGIWYKKYREPYTHDNSSKIWLTAKKKIMSVIIPYGLLVHNQLKKYRKIVTKQHEKDIEIHNGNGKNVESAKNVERVENEKAKEKRVESVKNVDSEKVKEKRVESEKAKEKRVESVKNVDSEKVKEKRVENVKNVESEKVKEKRVESEKVKEKRVESVKSAESGKVKEKRVKSEKVKEKRVESVKGAEGEKVNVKSAESGKVKERRVRSEKVKEKRVESVKGAEGEKVKEKRVESVKSAESGKGKEKRVESVKNLESGKVKEKIVESEKVKEKRDISSKYPIDKITKITPLNKSVVTKASSKQKYRRGGGGYGSGHVGGLSGGSGFSGGGGVSNCGRD</sequence>
<evidence type="ECO:0000313" key="2">
    <source>
        <dbReference type="EMBL" id="RHZ48982.1"/>
    </source>
</evidence>
<dbReference type="OrthoDB" id="2684236at2759"/>
<dbReference type="PANTHER" id="PTHR34365">
    <property type="entry name" value="ENOLASE (DUF1399)"/>
    <property type="match status" value="1"/>
</dbReference>
<organism evidence="2 3">
    <name type="scientific">Diversispora epigaea</name>
    <dbReference type="NCBI Taxonomy" id="1348612"/>
    <lineage>
        <taxon>Eukaryota</taxon>
        <taxon>Fungi</taxon>
        <taxon>Fungi incertae sedis</taxon>
        <taxon>Mucoromycota</taxon>
        <taxon>Glomeromycotina</taxon>
        <taxon>Glomeromycetes</taxon>
        <taxon>Diversisporales</taxon>
        <taxon>Diversisporaceae</taxon>
        <taxon>Diversispora</taxon>
    </lineage>
</organism>
<feature type="compositionally biased region" description="Gly residues" evidence="1">
    <location>
        <begin position="722"/>
        <end position="752"/>
    </location>
</feature>
<feature type="region of interest" description="Disordered" evidence="1">
    <location>
        <begin position="471"/>
        <end position="667"/>
    </location>
</feature>
<protein>
    <submittedName>
        <fullName evidence="2">Uncharacterized protein</fullName>
    </submittedName>
</protein>
<gene>
    <name evidence="2" type="ORF">Glove_535g33</name>
</gene>
<dbReference type="STRING" id="1348612.A0A397GD72"/>
<feature type="compositionally biased region" description="Basic and acidic residues" evidence="1">
    <location>
        <begin position="486"/>
        <end position="667"/>
    </location>
</feature>
<accession>A0A397GD72</accession>
<dbReference type="EMBL" id="PQFF01000457">
    <property type="protein sequence ID" value="RHZ48982.1"/>
    <property type="molecule type" value="Genomic_DNA"/>
</dbReference>
<dbReference type="InterPro" id="IPR009836">
    <property type="entry name" value="GRDP-like"/>
</dbReference>
<keyword evidence="3" id="KW-1185">Reference proteome</keyword>
<dbReference type="PANTHER" id="PTHR34365:SF7">
    <property type="entry name" value="GLYCINE-RICH DOMAIN-CONTAINING PROTEIN 1"/>
    <property type="match status" value="1"/>
</dbReference>
<feature type="region of interest" description="Disordered" evidence="1">
    <location>
        <begin position="710"/>
        <end position="752"/>
    </location>
</feature>
<name>A0A397GD72_9GLOM</name>
<reference evidence="2 3" key="1">
    <citation type="submission" date="2018-08" db="EMBL/GenBank/DDBJ databases">
        <title>Genome and evolution of the arbuscular mycorrhizal fungus Diversispora epigaea (formerly Glomus versiforme) and its bacterial endosymbionts.</title>
        <authorList>
            <person name="Sun X."/>
            <person name="Fei Z."/>
            <person name="Harrison M."/>
        </authorList>
    </citation>
    <scope>NUCLEOTIDE SEQUENCE [LARGE SCALE GENOMIC DNA]</scope>
    <source>
        <strain evidence="2 3">IT104</strain>
    </source>
</reference>